<evidence type="ECO:0000313" key="2">
    <source>
        <dbReference type="Proteomes" id="UP000299102"/>
    </source>
</evidence>
<reference evidence="1 2" key="1">
    <citation type="journal article" date="2019" name="Commun. Biol.">
        <title>The bagworm genome reveals a unique fibroin gene that provides high tensile strength.</title>
        <authorList>
            <person name="Kono N."/>
            <person name="Nakamura H."/>
            <person name="Ohtoshi R."/>
            <person name="Tomita M."/>
            <person name="Numata K."/>
            <person name="Arakawa K."/>
        </authorList>
    </citation>
    <scope>NUCLEOTIDE SEQUENCE [LARGE SCALE GENOMIC DNA]</scope>
</reference>
<dbReference type="AlphaFoldDB" id="A0A4C1XC83"/>
<accession>A0A4C1XC83</accession>
<organism evidence="1 2">
    <name type="scientific">Eumeta variegata</name>
    <name type="common">Bagworm moth</name>
    <name type="synonym">Eumeta japonica</name>
    <dbReference type="NCBI Taxonomy" id="151549"/>
    <lineage>
        <taxon>Eukaryota</taxon>
        <taxon>Metazoa</taxon>
        <taxon>Ecdysozoa</taxon>
        <taxon>Arthropoda</taxon>
        <taxon>Hexapoda</taxon>
        <taxon>Insecta</taxon>
        <taxon>Pterygota</taxon>
        <taxon>Neoptera</taxon>
        <taxon>Endopterygota</taxon>
        <taxon>Lepidoptera</taxon>
        <taxon>Glossata</taxon>
        <taxon>Ditrysia</taxon>
        <taxon>Tineoidea</taxon>
        <taxon>Psychidae</taxon>
        <taxon>Oiketicinae</taxon>
        <taxon>Eumeta</taxon>
    </lineage>
</organism>
<proteinExistence type="predicted"/>
<keyword evidence="2" id="KW-1185">Reference proteome</keyword>
<gene>
    <name evidence="1" type="ORF">EVAR_44317_1</name>
</gene>
<comment type="caution">
    <text evidence="1">The sequence shown here is derived from an EMBL/GenBank/DDBJ whole genome shotgun (WGS) entry which is preliminary data.</text>
</comment>
<evidence type="ECO:0000313" key="1">
    <source>
        <dbReference type="EMBL" id="GBP59755.1"/>
    </source>
</evidence>
<dbReference type="Proteomes" id="UP000299102">
    <property type="component" value="Unassembled WGS sequence"/>
</dbReference>
<sequence>MSEEDKKPSEMANIEYKIPAPLFLDSIEDLRQKRRKFKQEFQGIGEFKTLLELYIQSGTTPVVKPPRRVPHALMDRLAAKLTSHLGRLVTKNIASERKSSTGFDPDHVELTVASTALTTVVSRPQLVQRRGVLDLKPTSELKSLLTDMR</sequence>
<dbReference type="EMBL" id="BGZK01000770">
    <property type="protein sequence ID" value="GBP59755.1"/>
    <property type="molecule type" value="Genomic_DNA"/>
</dbReference>
<name>A0A4C1XC83_EUMVA</name>
<dbReference type="OrthoDB" id="8195376at2759"/>
<protein>
    <submittedName>
        <fullName evidence="1">Uncharacterized protein</fullName>
    </submittedName>
</protein>